<proteinExistence type="predicted"/>
<accession>E6QFY6</accession>
<evidence type="ECO:0000256" key="1">
    <source>
        <dbReference type="SAM" id="MobiDB-lite"/>
    </source>
</evidence>
<comment type="caution">
    <text evidence="2">The sequence shown here is derived from an EMBL/GenBank/DDBJ whole genome shotgun (WGS) entry which is preliminary data.</text>
</comment>
<protein>
    <submittedName>
        <fullName evidence="2">Uncharacterized protein</fullName>
    </submittedName>
</protein>
<reference evidence="2" key="1">
    <citation type="submission" date="2009-10" db="EMBL/GenBank/DDBJ databases">
        <title>Diversity of trophic interactions inside an arsenic-rich microbial ecosystem.</title>
        <authorList>
            <person name="Bertin P.N."/>
            <person name="Heinrich-Salmeron A."/>
            <person name="Pelletier E."/>
            <person name="Goulhen-Chollet F."/>
            <person name="Arsene-Ploetze F."/>
            <person name="Gallien S."/>
            <person name="Calteau A."/>
            <person name="Vallenet D."/>
            <person name="Casiot C."/>
            <person name="Chane-Woon-Ming B."/>
            <person name="Giloteaux L."/>
            <person name="Barakat M."/>
            <person name="Bonnefoy V."/>
            <person name="Bruneel O."/>
            <person name="Chandler M."/>
            <person name="Cleiss J."/>
            <person name="Duran R."/>
            <person name="Elbaz-Poulichet F."/>
            <person name="Fonknechten N."/>
            <person name="Lauga B."/>
            <person name="Mornico D."/>
            <person name="Ortet P."/>
            <person name="Schaeffer C."/>
            <person name="Siguier P."/>
            <person name="Alexander Thil Smith A."/>
            <person name="Van Dorsselaer A."/>
            <person name="Weissenbach J."/>
            <person name="Medigue C."/>
            <person name="Le Paslier D."/>
        </authorList>
    </citation>
    <scope>NUCLEOTIDE SEQUENCE</scope>
</reference>
<evidence type="ECO:0000313" key="2">
    <source>
        <dbReference type="EMBL" id="CBI06135.1"/>
    </source>
</evidence>
<organism evidence="2">
    <name type="scientific">mine drainage metagenome</name>
    <dbReference type="NCBI Taxonomy" id="410659"/>
    <lineage>
        <taxon>unclassified sequences</taxon>
        <taxon>metagenomes</taxon>
        <taxon>ecological metagenomes</taxon>
    </lineage>
</organism>
<dbReference type="EMBL" id="CABP01000159">
    <property type="protein sequence ID" value="CBI06135.1"/>
    <property type="molecule type" value="Genomic_DNA"/>
</dbReference>
<feature type="region of interest" description="Disordered" evidence="1">
    <location>
        <begin position="1"/>
        <end position="20"/>
    </location>
</feature>
<sequence length="55" mass="5961">MRAGPGIPGVSGPEFSRRQRMPVKVRQGLEALTAPVVIWTDDKRKSCGGNTCVCF</sequence>
<dbReference type="AlphaFoldDB" id="E6QFY6"/>
<gene>
    <name evidence="2" type="ORF">CARN5_0357</name>
</gene>
<name>E6QFY6_9ZZZZ</name>